<gene>
    <name evidence="5" type="ORF">PVAND_003669</name>
</gene>
<feature type="compositionally biased region" description="Basic and acidic residues" evidence="4">
    <location>
        <begin position="761"/>
        <end position="779"/>
    </location>
</feature>
<keyword evidence="6" id="KW-1185">Reference proteome</keyword>
<feature type="compositionally biased region" description="Polar residues" evidence="4">
    <location>
        <begin position="260"/>
        <end position="270"/>
    </location>
</feature>
<dbReference type="GO" id="GO:0036464">
    <property type="term" value="C:cytoplasmic ribonucleoprotein granule"/>
    <property type="evidence" value="ECO:0007669"/>
    <property type="project" value="UniProtKB-ARBA"/>
</dbReference>
<evidence type="ECO:0000256" key="4">
    <source>
        <dbReference type="SAM" id="MobiDB-lite"/>
    </source>
</evidence>
<feature type="compositionally biased region" description="Polar residues" evidence="4">
    <location>
        <begin position="832"/>
        <end position="849"/>
    </location>
</feature>
<proteinExistence type="predicted"/>
<feature type="compositionally biased region" description="Basic and acidic residues" evidence="4">
    <location>
        <begin position="250"/>
        <end position="259"/>
    </location>
</feature>
<dbReference type="PANTHER" id="PTHR12269:SF1">
    <property type="entry name" value="EUKARYOTIC TRANSLATION INITIATION FACTOR 4E TRANSPORTER"/>
    <property type="match status" value="1"/>
</dbReference>
<evidence type="ECO:0000313" key="6">
    <source>
        <dbReference type="Proteomes" id="UP001107558"/>
    </source>
</evidence>
<feature type="coiled-coil region" evidence="3">
    <location>
        <begin position="427"/>
        <end position="460"/>
    </location>
</feature>
<evidence type="ECO:0000313" key="5">
    <source>
        <dbReference type="EMBL" id="KAG5673640.1"/>
    </source>
</evidence>
<feature type="region of interest" description="Disordered" evidence="4">
    <location>
        <begin position="1"/>
        <end position="33"/>
    </location>
</feature>
<feature type="region of interest" description="Disordered" evidence="4">
    <location>
        <begin position="250"/>
        <end position="277"/>
    </location>
</feature>
<feature type="region of interest" description="Disordered" evidence="4">
    <location>
        <begin position="761"/>
        <end position="849"/>
    </location>
</feature>
<keyword evidence="2" id="KW-0963">Cytoplasm</keyword>
<dbReference type="InterPro" id="IPR018862">
    <property type="entry name" value="eIF4E-T"/>
</dbReference>
<reference evidence="5" key="1">
    <citation type="submission" date="2021-03" db="EMBL/GenBank/DDBJ databases">
        <title>Chromosome level genome of the anhydrobiotic midge Polypedilum vanderplanki.</title>
        <authorList>
            <person name="Yoshida Y."/>
            <person name="Kikawada T."/>
            <person name="Gusev O."/>
        </authorList>
    </citation>
    <scope>NUCLEOTIDE SEQUENCE</scope>
    <source>
        <strain evidence="5">NIAS01</strain>
        <tissue evidence="5">Whole body or cell culture</tissue>
    </source>
</reference>
<feature type="compositionally biased region" description="Polar residues" evidence="4">
    <location>
        <begin position="131"/>
        <end position="145"/>
    </location>
</feature>
<dbReference type="PANTHER" id="PTHR12269">
    <property type="entry name" value="EUKARYOTIC TRANSLATION INITIATION FACTOR 4E TRANSPORTER"/>
    <property type="match status" value="1"/>
</dbReference>
<dbReference type="GO" id="GO:0005634">
    <property type="term" value="C:nucleus"/>
    <property type="evidence" value="ECO:0007669"/>
    <property type="project" value="TreeGrafter"/>
</dbReference>
<feature type="region of interest" description="Disordered" evidence="4">
    <location>
        <begin position="113"/>
        <end position="147"/>
    </location>
</feature>
<feature type="region of interest" description="Disordered" evidence="4">
    <location>
        <begin position="1036"/>
        <end position="1055"/>
    </location>
</feature>
<dbReference type="GO" id="GO:0017148">
    <property type="term" value="P:negative regulation of translation"/>
    <property type="evidence" value="ECO:0007669"/>
    <property type="project" value="TreeGrafter"/>
</dbReference>
<protein>
    <submittedName>
        <fullName evidence="5">Uncharacterized protein</fullName>
    </submittedName>
</protein>
<comment type="caution">
    <text evidence="5">The sequence shown here is derived from an EMBL/GenBank/DDBJ whole genome shotgun (WGS) entry which is preliminary data.</text>
</comment>
<evidence type="ECO:0000256" key="2">
    <source>
        <dbReference type="ARBA" id="ARBA00022490"/>
    </source>
</evidence>
<evidence type="ECO:0000256" key="3">
    <source>
        <dbReference type="SAM" id="Coils"/>
    </source>
</evidence>
<dbReference type="EMBL" id="JADBJN010000003">
    <property type="protein sequence ID" value="KAG5673640.1"/>
    <property type="molecule type" value="Genomic_DNA"/>
</dbReference>
<sequence>MSSIEVIPPECLTKADENSGSSKNDSKDIDDEVSGEIIQDNLKQQPKQQQIIRYSTATLFSLRSSKLSQQKPAIINMDLACMAHHKPPPKTLIANMMPKFALNYQMPNRGEESISPLSFHSNSSSSSNLSYQKQRYQDANNSGDGYSNSRYYYNKYKNHDDGNNSGSGSSRIIYKTTGANASNGNSIRFLKKAYNSKYEEQESSLGLISNKNILDNASRVITAADHRNSRKKMSEDDVVGQNDDKLLNIKTNNNEEKVKQSPTDEANNNTKNDKESTRKLTEINANDLMMRNDLKNLPDKLDITNHIDDIFKDLNINQLLDEKISDERESSRFSKWFNISKEDAKDEKLPDTQNNNKNDENLIAATSVLFQSQENEKYFQPIKDFELQKGQDMQRNDPLSNILQHQSLHQQVKSQVSPNNSGQVHSVEELEAKLRQHRLNQQEEQERKNNENEKKVLQNFFQQQLMPSLMQQQQSPNQPQAQHVNQQNQEDINAFKKLLSQITNDENKVPSQLMSNKNLQHNSDMMMQFQKGGFPINNKIIPNAKIMNPHMMPQSFNAAGNTNLEMKFLQQQKIAMPEIIKRPEVQALVQELTSGEISQYNLWQRLTAPGLTPIEREIITCALNIFNTNSNNGNTGIFSKQQQPVANNIFPQAGPLNTNQNANATQAALHQLLQQQQQMKTNLAAPIPIPPQASPLSPVPPLDQHLLFQHQAAVAANKQLRLSPLPAGMPQRIPSPRELQYHTQSIMQNALIRKKLEEQRENFRKRQEQEKQESAKKNQSELTPTSVTASSVGDSNDQSNTQITTTAPSQAQDDSLKNLQADNSPAKKSVIAQHQNQIQRQHAPSPSIFTPTSVLRKMTAEKENPDGLKISNRIDDNKKKSVTGILPHNNPIRNQQLPPQPFLNNIGSMSQIDARMKMQNDGGVFGMNAWDSQQQQQMKPPGRPIVKSSAVSQNSMMQQNSIGNMMPSMNFDFQQQQQMQKMNQMQKAQFLQQQQMIQMKKQQMDNNPVLSQFMAQQQQRAQSQFRTQFQQQQPISFPPSMMQGRSSDKSDEMENRNMVNNGGCLSPTSNQLAKWFSPELLADASAGKLLPSLNVGQMMSLEELEKCMQNS</sequence>
<name>A0A9J6BVA6_POLVA</name>
<keyword evidence="3" id="KW-0175">Coiled coil</keyword>
<dbReference type="GO" id="GO:0003729">
    <property type="term" value="F:mRNA binding"/>
    <property type="evidence" value="ECO:0007669"/>
    <property type="project" value="TreeGrafter"/>
</dbReference>
<feature type="compositionally biased region" description="Polar residues" evidence="4">
    <location>
        <begin position="780"/>
        <end position="823"/>
    </location>
</feature>
<dbReference type="AlphaFoldDB" id="A0A9J6BVA6"/>
<dbReference type="Proteomes" id="UP001107558">
    <property type="component" value="Chromosome 3"/>
</dbReference>
<dbReference type="OrthoDB" id="8916892at2759"/>
<accession>A0A9J6BVA6</accession>
<organism evidence="5 6">
    <name type="scientific">Polypedilum vanderplanki</name>
    <name type="common">Sleeping chironomid midge</name>
    <dbReference type="NCBI Taxonomy" id="319348"/>
    <lineage>
        <taxon>Eukaryota</taxon>
        <taxon>Metazoa</taxon>
        <taxon>Ecdysozoa</taxon>
        <taxon>Arthropoda</taxon>
        <taxon>Hexapoda</taxon>
        <taxon>Insecta</taxon>
        <taxon>Pterygota</taxon>
        <taxon>Neoptera</taxon>
        <taxon>Endopterygota</taxon>
        <taxon>Diptera</taxon>
        <taxon>Nematocera</taxon>
        <taxon>Chironomoidea</taxon>
        <taxon>Chironomidae</taxon>
        <taxon>Chironominae</taxon>
        <taxon>Polypedilum</taxon>
        <taxon>Polypedilum</taxon>
    </lineage>
</organism>
<comment type="subcellular location">
    <subcellularLocation>
        <location evidence="1">Cytoplasm</location>
    </subcellularLocation>
</comment>
<evidence type="ECO:0000256" key="1">
    <source>
        <dbReference type="ARBA" id="ARBA00004496"/>
    </source>
</evidence>
<feature type="compositionally biased region" description="Basic and acidic residues" evidence="4">
    <location>
        <begin position="1046"/>
        <end position="1055"/>
    </location>
</feature>
<feature type="compositionally biased region" description="Low complexity" evidence="4">
    <location>
        <begin position="113"/>
        <end position="130"/>
    </location>
</feature>